<gene>
    <name evidence="2" type="ORF">AFUS01_LOCUS40525</name>
</gene>
<proteinExistence type="predicted"/>
<keyword evidence="1" id="KW-0472">Membrane</keyword>
<organism evidence="2 3">
    <name type="scientific">Allacma fusca</name>
    <dbReference type="NCBI Taxonomy" id="39272"/>
    <lineage>
        <taxon>Eukaryota</taxon>
        <taxon>Metazoa</taxon>
        <taxon>Ecdysozoa</taxon>
        <taxon>Arthropoda</taxon>
        <taxon>Hexapoda</taxon>
        <taxon>Collembola</taxon>
        <taxon>Symphypleona</taxon>
        <taxon>Sminthuridae</taxon>
        <taxon>Allacma</taxon>
    </lineage>
</organism>
<reference evidence="2" key="1">
    <citation type="submission" date="2021-06" db="EMBL/GenBank/DDBJ databases">
        <authorList>
            <person name="Hodson N. C."/>
            <person name="Mongue J. A."/>
            <person name="Jaron S. K."/>
        </authorList>
    </citation>
    <scope>NUCLEOTIDE SEQUENCE</scope>
</reference>
<evidence type="ECO:0000313" key="3">
    <source>
        <dbReference type="Proteomes" id="UP000708208"/>
    </source>
</evidence>
<name>A0A8J2LAS8_9HEXA</name>
<dbReference type="Proteomes" id="UP000708208">
    <property type="component" value="Unassembled WGS sequence"/>
</dbReference>
<sequence>MTALIRRNYGRHIGKFTVHRYEGDHFSLCDLLCLCRNYTTIVYRSSIGSLGRYRLRFFRQAFKSNRKAAIYGHFNDCKRHISRNPRHNHASDELENTEKLVTFLNTFLTGQIKSEEENQTKSLTDIQSILLKMSDSEATTSNYQLYTLIAVCAFVLFSVIVICYQIKLLRDEK</sequence>
<dbReference type="AlphaFoldDB" id="A0A8J2LAS8"/>
<keyword evidence="1" id="KW-1133">Transmembrane helix</keyword>
<keyword evidence="3" id="KW-1185">Reference proteome</keyword>
<feature type="transmembrane region" description="Helical" evidence="1">
    <location>
        <begin position="143"/>
        <end position="164"/>
    </location>
</feature>
<comment type="caution">
    <text evidence="2">The sequence shown here is derived from an EMBL/GenBank/DDBJ whole genome shotgun (WGS) entry which is preliminary data.</text>
</comment>
<accession>A0A8J2LAS8</accession>
<keyword evidence="1" id="KW-0812">Transmembrane</keyword>
<protein>
    <submittedName>
        <fullName evidence="2">Uncharacterized protein</fullName>
    </submittedName>
</protein>
<evidence type="ECO:0000256" key="1">
    <source>
        <dbReference type="SAM" id="Phobius"/>
    </source>
</evidence>
<dbReference type="EMBL" id="CAJVCH010557380">
    <property type="protein sequence ID" value="CAG7830740.1"/>
    <property type="molecule type" value="Genomic_DNA"/>
</dbReference>
<evidence type="ECO:0000313" key="2">
    <source>
        <dbReference type="EMBL" id="CAG7830740.1"/>
    </source>
</evidence>